<evidence type="ECO:0000313" key="2">
    <source>
        <dbReference type="EMBL" id="GFQ71800.1"/>
    </source>
</evidence>
<evidence type="ECO:0000256" key="1">
    <source>
        <dbReference type="SAM" id="MobiDB-lite"/>
    </source>
</evidence>
<sequence>MDCVALSPASNHFLSEGTFTRFADWRFIHKARLNLVPLNANKQWKDQQDKLCRRCGKWEETLPHVINHCPMHSAAWQKRHDAILKRIQAAVAFKGRIISVNQAVAQGLRPDLVAQVGDELCILDVTIPFENRRPAFHQARLRKIEKYHPLIEFFKKSGWNKVSIVPIVVGSLGAWDPENDAFLKKVATKSYLNLLRKLCVSDCIRWSRDIFIQHLTGVQQYGQNSFQPAQINAVQEQPTLVQSACEGSPDSHDNSQSRSEPLSGECSPQPTPPQPPTQSVTITYKSVLISLICPLGQLQGALAALRWILVPEIGSVRRVYAAVAQSLPSIALSRTKAQDVGPAFWITWSLSNSRQQARPHCNSLPTGIVTLLRSVRILLCAVLLSLQFGVVRLSGDSWRDREGPACLYALLLGCKNPS</sequence>
<evidence type="ECO:0008006" key="4">
    <source>
        <dbReference type="Google" id="ProtNLM"/>
    </source>
</evidence>
<dbReference type="Proteomes" id="UP000887116">
    <property type="component" value="Unassembled WGS sequence"/>
</dbReference>
<protein>
    <recommendedName>
        <fullName evidence="4">Reverse transcriptase</fullName>
    </recommendedName>
</protein>
<name>A0A8X6F5L4_TRICU</name>
<accession>A0A8X6F5L4</accession>
<organism evidence="2 3">
    <name type="scientific">Trichonephila clavata</name>
    <name type="common">Joro spider</name>
    <name type="synonym">Nephila clavata</name>
    <dbReference type="NCBI Taxonomy" id="2740835"/>
    <lineage>
        <taxon>Eukaryota</taxon>
        <taxon>Metazoa</taxon>
        <taxon>Ecdysozoa</taxon>
        <taxon>Arthropoda</taxon>
        <taxon>Chelicerata</taxon>
        <taxon>Arachnida</taxon>
        <taxon>Araneae</taxon>
        <taxon>Araneomorphae</taxon>
        <taxon>Entelegynae</taxon>
        <taxon>Araneoidea</taxon>
        <taxon>Nephilidae</taxon>
        <taxon>Trichonephila</taxon>
    </lineage>
</organism>
<dbReference type="EMBL" id="BMAO01001233">
    <property type="protein sequence ID" value="GFQ71800.1"/>
    <property type="molecule type" value="Genomic_DNA"/>
</dbReference>
<reference evidence="2" key="1">
    <citation type="submission" date="2020-07" db="EMBL/GenBank/DDBJ databases">
        <title>Multicomponent nature underlies the extraordinary mechanical properties of spider dragline silk.</title>
        <authorList>
            <person name="Kono N."/>
            <person name="Nakamura H."/>
            <person name="Mori M."/>
            <person name="Yoshida Y."/>
            <person name="Ohtoshi R."/>
            <person name="Malay A.D."/>
            <person name="Moran D.A.P."/>
            <person name="Tomita M."/>
            <person name="Numata K."/>
            <person name="Arakawa K."/>
        </authorList>
    </citation>
    <scope>NUCLEOTIDE SEQUENCE</scope>
</reference>
<feature type="region of interest" description="Disordered" evidence="1">
    <location>
        <begin position="242"/>
        <end position="278"/>
    </location>
</feature>
<evidence type="ECO:0000313" key="3">
    <source>
        <dbReference type="Proteomes" id="UP000887116"/>
    </source>
</evidence>
<dbReference type="AlphaFoldDB" id="A0A8X6F5L4"/>
<proteinExistence type="predicted"/>
<gene>
    <name evidence="2" type="primary">AVEN_55318_1</name>
    <name evidence="2" type="ORF">TNCT_170471</name>
</gene>
<keyword evidence="3" id="KW-1185">Reference proteome</keyword>
<dbReference type="OrthoDB" id="8195432at2759"/>
<comment type="caution">
    <text evidence="2">The sequence shown here is derived from an EMBL/GenBank/DDBJ whole genome shotgun (WGS) entry which is preliminary data.</text>
</comment>